<evidence type="ECO:0000313" key="2">
    <source>
        <dbReference type="EMBL" id="EMF13735.1"/>
    </source>
</evidence>
<keyword evidence="3" id="KW-1185">Reference proteome</keyword>
<organism evidence="2 3">
    <name type="scientific">Sphaerulina musiva (strain SO2202)</name>
    <name type="common">Poplar stem canker fungus</name>
    <name type="synonym">Septoria musiva</name>
    <dbReference type="NCBI Taxonomy" id="692275"/>
    <lineage>
        <taxon>Eukaryota</taxon>
        <taxon>Fungi</taxon>
        <taxon>Dikarya</taxon>
        <taxon>Ascomycota</taxon>
        <taxon>Pezizomycotina</taxon>
        <taxon>Dothideomycetes</taxon>
        <taxon>Dothideomycetidae</taxon>
        <taxon>Mycosphaerellales</taxon>
        <taxon>Mycosphaerellaceae</taxon>
        <taxon>Sphaerulina</taxon>
    </lineage>
</organism>
<reference evidence="2 3" key="1">
    <citation type="journal article" date="2012" name="PLoS Pathog.">
        <title>Diverse lifestyles and strategies of plant pathogenesis encoded in the genomes of eighteen Dothideomycetes fungi.</title>
        <authorList>
            <person name="Ohm R.A."/>
            <person name="Feau N."/>
            <person name="Henrissat B."/>
            <person name="Schoch C.L."/>
            <person name="Horwitz B.A."/>
            <person name="Barry K.W."/>
            <person name="Condon B.J."/>
            <person name="Copeland A.C."/>
            <person name="Dhillon B."/>
            <person name="Glaser F."/>
            <person name="Hesse C.N."/>
            <person name="Kosti I."/>
            <person name="LaButti K."/>
            <person name="Lindquist E.A."/>
            <person name="Lucas S."/>
            <person name="Salamov A.A."/>
            <person name="Bradshaw R.E."/>
            <person name="Ciuffetti L."/>
            <person name="Hamelin R.C."/>
            <person name="Kema G.H.J."/>
            <person name="Lawrence C."/>
            <person name="Scott J.A."/>
            <person name="Spatafora J.W."/>
            <person name="Turgeon B.G."/>
            <person name="de Wit P.J.G.M."/>
            <person name="Zhong S."/>
            <person name="Goodwin S.B."/>
            <person name="Grigoriev I.V."/>
        </authorList>
    </citation>
    <scope>NUCLEOTIDE SEQUENCE [LARGE SCALE GENOMIC DNA]</scope>
    <source>
        <strain evidence="2 3">SO2202</strain>
    </source>
</reference>
<evidence type="ECO:0000256" key="1">
    <source>
        <dbReference type="SAM" id="MobiDB-lite"/>
    </source>
</evidence>
<feature type="compositionally biased region" description="Polar residues" evidence="1">
    <location>
        <begin position="126"/>
        <end position="143"/>
    </location>
</feature>
<dbReference type="EMBL" id="KB456263">
    <property type="protein sequence ID" value="EMF13735.1"/>
    <property type="molecule type" value="Genomic_DNA"/>
</dbReference>
<dbReference type="OrthoDB" id="8117402at2759"/>
<feature type="region of interest" description="Disordered" evidence="1">
    <location>
        <begin position="221"/>
        <end position="247"/>
    </location>
</feature>
<dbReference type="AlphaFoldDB" id="M3D6C8"/>
<name>M3D6C8_SPHMS</name>
<gene>
    <name evidence="2" type="ORF">SEPMUDRAFT_148936</name>
</gene>
<dbReference type="GeneID" id="27902375"/>
<dbReference type="RefSeq" id="XP_016761856.1">
    <property type="nucleotide sequence ID" value="XM_016905238.1"/>
</dbReference>
<evidence type="ECO:0000313" key="3">
    <source>
        <dbReference type="Proteomes" id="UP000016931"/>
    </source>
</evidence>
<feature type="compositionally biased region" description="Basic and acidic residues" evidence="1">
    <location>
        <begin position="229"/>
        <end position="247"/>
    </location>
</feature>
<proteinExistence type="predicted"/>
<protein>
    <submittedName>
        <fullName evidence="2">Uncharacterized protein</fullName>
    </submittedName>
</protein>
<sequence>MQDHSSNSSSQQYMAQGELCVFDDANATAFSTLSEYTDDGLFNFNLGSQFDPHLASLDAQLVGGLGPYPDMEQEPRKATRNGPYLVNSAKQQIWTSSEGGRTKLIIPGRGHPDLVGDIAADFPGFGSNTPSVSDTSGDALTPSSSPPPAQRPIFKKKGYERASVAHRRDQECFCPVVGCKNQRFSRLENLNRHNKTLHDFPRDQIICRHCVKVSHARLDKARSHWRNKHEKDDKKFDPLIEKRGTAP</sequence>
<dbReference type="HOGENOM" id="CLU_1125128_0_0_1"/>
<dbReference type="Proteomes" id="UP000016931">
    <property type="component" value="Unassembled WGS sequence"/>
</dbReference>
<accession>M3D6C8</accession>
<feature type="region of interest" description="Disordered" evidence="1">
    <location>
        <begin position="125"/>
        <end position="155"/>
    </location>
</feature>